<evidence type="ECO:0000256" key="8">
    <source>
        <dbReference type="ARBA" id="ARBA00022723"/>
    </source>
</evidence>
<dbReference type="GO" id="GO:0031966">
    <property type="term" value="C:mitochondrial membrane"/>
    <property type="evidence" value="ECO:0007669"/>
    <property type="project" value="UniProtKB-SubCell"/>
</dbReference>
<dbReference type="AlphaFoldDB" id="A0A834CHR6"/>
<keyword evidence="13 20" id="KW-0472">Membrane</keyword>
<evidence type="ECO:0000256" key="3">
    <source>
        <dbReference type="ARBA" id="ARBA00001946"/>
    </source>
</evidence>
<gene>
    <name evidence="22" type="ORF">FQA47_005208</name>
</gene>
<sequence>MSYRASLTAAITTVLGAAVGGLLLWRVYSSKRRKLPPDQEVADPAGAPHPNQEGLLDLHLPSTERAARPAGTGPSGAPPAVQTAPCEPLPALKPVLVSCEDEWQQLWPRMQEELSVLPVLGLDCEWVTIRNRPRRCTRSQVLTRLLVPLQVSVKGRASEVSLLQMSSYSGLCALVRLLAFRDGQQAFPLSFVELLRDPKVLKVGVGCYEDGKRLTRDHGLLLACTVDLRYLALRKRRTPADNGLSLKSLAAELLNFPLDKSPALRCSDWEADQLTPNQVTYAARDAQVAVALFLHLLGLRVGAGPAPFSELASRCQGLVDVPFRARGDGEDGAAGGEKRRRSKKPTVYESPESGDQRVPDPRRNRRKPLGADYSARKSPLYDNCFLYAPDGQPLCTCDKKKARWYLNKGIGVLQSEDPFVVRLLFEPSGRPESQHDYYLTEKENLCVVCGKADSYIRKNIVPHEYRRHFPTELKDHNSHDILLLCTACHAASNVHDGVLKQLLADEFSAPQGCEEGVRVWEDSDRRRVRSAARALLSSGDGLPEQRREELQLLIKKFLNTEEGAELTEEELQEAASLETRILNEAYVPHGLKVVRAHAQRGLRGLMELERRWRQHFLSSMQPRHLPPLWSIDHNHSKFLRRYGAELPINLN</sequence>
<dbReference type="FunFam" id="3.30.420.10:FF:000041">
    <property type="entry name" value="Exonuclease 3'-5' domain containing 2"/>
    <property type="match status" value="1"/>
</dbReference>
<dbReference type="CDD" id="cd06141">
    <property type="entry name" value="WRN_exo"/>
    <property type="match status" value="1"/>
</dbReference>
<reference evidence="22" key="1">
    <citation type="journal article" name="BMC Genomics">
        <title>Long-read sequencing and de novo genome assembly of marine medaka (Oryzias melastigma).</title>
        <authorList>
            <person name="Liang P."/>
            <person name="Saqib H.S.A."/>
            <person name="Ni X."/>
            <person name="Shen Y."/>
        </authorList>
    </citation>
    <scope>NUCLEOTIDE SEQUENCE</scope>
    <source>
        <strain evidence="22">Bigg-433</strain>
    </source>
</reference>
<evidence type="ECO:0000313" key="23">
    <source>
        <dbReference type="Proteomes" id="UP000646548"/>
    </source>
</evidence>
<keyword evidence="6 20" id="KW-0812">Transmembrane</keyword>
<keyword evidence="10 22" id="KW-0269">Exonuclease</keyword>
<evidence type="ECO:0000256" key="9">
    <source>
        <dbReference type="ARBA" id="ARBA00022801"/>
    </source>
</evidence>
<evidence type="ECO:0000256" key="14">
    <source>
        <dbReference type="ARBA" id="ARBA00061005"/>
    </source>
</evidence>
<dbReference type="GO" id="GO:0000175">
    <property type="term" value="F:3'-5'-RNA exonuclease activity"/>
    <property type="evidence" value="ECO:0007669"/>
    <property type="project" value="UniProtKB-ARBA"/>
</dbReference>
<evidence type="ECO:0000256" key="10">
    <source>
        <dbReference type="ARBA" id="ARBA00022839"/>
    </source>
</evidence>
<keyword evidence="8" id="KW-0479">Metal-binding</keyword>
<evidence type="ECO:0000256" key="16">
    <source>
        <dbReference type="ARBA" id="ARBA00069878"/>
    </source>
</evidence>
<dbReference type="PANTHER" id="PTHR13620:SF104">
    <property type="entry name" value="EXONUCLEASE 3'-5' DOMAIN-CONTAINING PROTEIN 2"/>
    <property type="match status" value="1"/>
</dbReference>
<comment type="caution">
    <text evidence="22">The sequence shown here is derived from an EMBL/GenBank/DDBJ whole genome shotgun (WGS) entry which is preliminary data.</text>
</comment>
<evidence type="ECO:0000256" key="17">
    <source>
        <dbReference type="ARBA" id="ARBA00075515"/>
    </source>
</evidence>
<evidence type="ECO:0000256" key="15">
    <source>
        <dbReference type="ARBA" id="ARBA00064376"/>
    </source>
</evidence>
<evidence type="ECO:0000256" key="6">
    <source>
        <dbReference type="ARBA" id="ARBA00022692"/>
    </source>
</evidence>
<keyword evidence="12" id="KW-0496">Mitochondrion</keyword>
<dbReference type="GO" id="GO:0046872">
    <property type="term" value="F:metal ion binding"/>
    <property type="evidence" value="ECO:0007669"/>
    <property type="project" value="UniProtKB-KW"/>
</dbReference>
<evidence type="ECO:0000256" key="19">
    <source>
        <dbReference type="SAM" id="MobiDB-lite"/>
    </source>
</evidence>
<dbReference type="GO" id="GO:0008310">
    <property type="term" value="F:single-stranded DNA 3'-5' DNA exonuclease activity"/>
    <property type="evidence" value="ECO:0007669"/>
    <property type="project" value="UniProtKB-EC"/>
</dbReference>
<feature type="region of interest" description="Disordered" evidence="19">
    <location>
        <begin position="65"/>
        <end position="84"/>
    </location>
</feature>
<feature type="domain" description="3'-5' exonuclease" evidence="21">
    <location>
        <begin position="160"/>
        <end position="296"/>
    </location>
</feature>
<name>A0A834CHR6_ORYME</name>
<dbReference type="GO" id="GO:0003676">
    <property type="term" value="F:nucleic acid binding"/>
    <property type="evidence" value="ECO:0007669"/>
    <property type="project" value="InterPro"/>
</dbReference>
<dbReference type="InterPro" id="IPR051132">
    <property type="entry name" value="3-5_Exonuclease_domain"/>
</dbReference>
<organism evidence="22 23">
    <name type="scientific">Oryzias melastigma</name>
    <name type="common">Marine medaka</name>
    <dbReference type="NCBI Taxonomy" id="30732"/>
    <lineage>
        <taxon>Eukaryota</taxon>
        <taxon>Metazoa</taxon>
        <taxon>Chordata</taxon>
        <taxon>Craniata</taxon>
        <taxon>Vertebrata</taxon>
        <taxon>Euteleostomi</taxon>
        <taxon>Actinopterygii</taxon>
        <taxon>Neopterygii</taxon>
        <taxon>Teleostei</taxon>
        <taxon>Neoteleostei</taxon>
        <taxon>Acanthomorphata</taxon>
        <taxon>Ovalentaria</taxon>
        <taxon>Atherinomorphae</taxon>
        <taxon>Beloniformes</taxon>
        <taxon>Adrianichthyidae</taxon>
        <taxon>Oryziinae</taxon>
        <taxon>Oryzias</taxon>
    </lineage>
</organism>
<dbReference type="SUPFAM" id="SSF53098">
    <property type="entry name" value="Ribonuclease H-like"/>
    <property type="match status" value="1"/>
</dbReference>
<comment type="cofactor">
    <cofactor evidence="3">
        <name>Mg(2+)</name>
        <dbReference type="ChEBI" id="CHEBI:18420"/>
    </cofactor>
</comment>
<keyword evidence="9" id="KW-0378">Hydrolase</keyword>
<dbReference type="EMBL" id="WKFB01000271">
    <property type="protein sequence ID" value="KAF6728718.1"/>
    <property type="molecule type" value="Genomic_DNA"/>
</dbReference>
<keyword evidence="7" id="KW-0540">Nuclease</keyword>
<dbReference type="InterPro" id="IPR002562">
    <property type="entry name" value="3'-5'_exonuclease_dom"/>
</dbReference>
<dbReference type="InterPro" id="IPR012337">
    <property type="entry name" value="RNaseH-like_sf"/>
</dbReference>
<evidence type="ECO:0000259" key="21">
    <source>
        <dbReference type="Pfam" id="PF01612"/>
    </source>
</evidence>
<comment type="subcellular location">
    <subcellularLocation>
        <location evidence="4">Mitochondrion membrane</location>
    </subcellularLocation>
</comment>
<evidence type="ECO:0000256" key="20">
    <source>
        <dbReference type="SAM" id="Phobius"/>
    </source>
</evidence>
<evidence type="ECO:0000256" key="18">
    <source>
        <dbReference type="ARBA" id="ARBA00082634"/>
    </source>
</evidence>
<dbReference type="Proteomes" id="UP000646548">
    <property type="component" value="Unassembled WGS sequence"/>
</dbReference>
<evidence type="ECO:0000256" key="7">
    <source>
        <dbReference type="ARBA" id="ARBA00022722"/>
    </source>
</evidence>
<comment type="catalytic activity">
    <reaction evidence="1">
        <text>Exonucleolytic cleavage in the 3'- to 5'-direction to yield nucleoside 5'-phosphates.</text>
        <dbReference type="EC" id="3.1.11.1"/>
    </reaction>
</comment>
<evidence type="ECO:0000256" key="13">
    <source>
        <dbReference type="ARBA" id="ARBA00023136"/>
    </source>
</evidence>
<dbReference type="GO" id="GO:0006310">
    <property type="term" value="P:DNA recombination"/>
    <property type="evidence" value="ECO:0007669"/>
    <property type="project" value="UniProtKB-ARBA"/>
</dbReference>
<evidence type="ECO:0000256" key="2">
    <source>
        <dbReference type="ARBA" id="ARBA00001936"/>
    </source>
</evidence>
<protein>
    <recommendedName>
        <fullName evidence="16">Exonuclease 3'-5' domain-containing protein 2</fullName>
        <ecNumber evidence="5">3.1.11.1</ecNumber>
    </recommendedName>
    <alternativeName>
        <fullName evidence="18">3'-5' exoribonuclease EXD2</fullName>
    </alternativeName>
    <alternativeName>
        <fullName evidence="17">Exonuclease 3'-5' domain-like-containing protein 2</fullName>
    </alternativeName>
</protein>
<evidence type="ECO:0000256" key="4">
    <source>
        <dbReference type="ARBA" id="ARBA00004325"/>
    </source>
</evidence>
<dbReference type="PANTHER" id="PTHR13620">
    <property type="entry name" value="3-5 EXONUCLEASE"/>
    <property type="match status" value="1"/>
</dbReference>
<evidence type="ECO:0000256" key="1">
    <source>
        <dbReference type="ARBA" id="ARBA00000563"/>
    </source>
</evidence>
<dbReference type="Gene3D" id="3.30.420.10">
    <property type="entry name" value="Ribonuclease H-like superfamily/Ribonuclease H"/>
    <property type="match status" value="1"/>
</dbReference>
<comment type="similarity">
    <text evidence="14">Belongs to the EXD2 family.</text>
</comment>
<dbReference type="InterPro" id="IPR036397">
    <property type="entry name" value="RNaseH_sf"/>
</dbReference>
<feature type="transmembrane region" description="Helical" evidence="20">
    <location>
        <begin position="6"/>
        <end position="25"/>
    </location>
</feature>
<evidence type="ECO:0000313" key="22">
    <source>
        <dbReference type="EMBL" id="KAF6728718.1"/>
    </source>
</evidence>
<evidence type="ECO:0000256" key="5">
    <source>
        <dbReference type="ARBA" id="ARBA00012108"/>
    </source>
</evidence>
<feature type="region of interest" description="Disordered" evidence="19">
    <location>
        <begin position="36"/>
        <end position="56"/>
    </location>
</feature>
<evidence type="ECO:0000256" key="12">
    <source>
        <dbReference type="ARBA" id="ARBA00023128"/>
    </source>
</evidence>
<proteinExistence type="inferred from homology"/>
<keyword evidence="11 20" id="KW-1133">Transmembrane helix</keyword>
<comment type="subunit">
    <text evidence="15">Homodimer. Interacts with RBBP8, MRE11 and BRCA1.</text>
</comment>
<accession>A0A834CHR6</accession>
<dbReference type="Pfam" id="PF01612">
    <property type="entry name" value="DNA_pol_A_exo1"/>
    <property type="match status" value="1"/>
</dbReference>
<evidence type="ECO:0000256" key="11">
    <source>
        <dbReference type="ARBA" id="ARBA00022989"/>
    </source>
</evidence>
<feature type="region of interest" description="Disordered" evidence="19">
    <location>
        <begin position="326"/>
        <end position="374"/>
    </location>
</feature>
<dbReference type="EC" id="3.1.11.1" evidence="5"/>
<dbReference type="GO" id="GO:0005634">
    <property type="term" value="C:nucleus"/>
    <property type="evidence" value="ECO:0007669"/>
    <property type="project" value="TreeGrafter"/>
</dbReference>
<comment type="cofactor">
    <cofactor evidence="2">
        <name>Mn(2+)</name>
        <dbReference type="ChEBI" id="CHEBI:29035"/>
    </cofactor>
</comment>